<proteinExistence type="predicted"/>
<dbReference type="RefSeq" id="XP_053586763.1">
    <property type="nucleotide sequence ID" value="XM_053727186.1"/>
</dbReference>
<evidence type="ECO:0000313" key="3">
    <source>
        <dbReference type="Proteomes" id="UP000483820"/>
    </source>
</evidence>
<dbReference type="EMBL" id="WUAV01000003">
    <property type="protein sequence ID" value="KAF1760802.1"/>
    <property type="molecule type" value="Genomic_DNA"/>
</dbReference>
<reference evidence="2 3" key="1">
    <citation type="submission" date="2019-12" db="EMBL/GenBank/DDBJ databases">
        <title>Chromosome-level assembly of the Caenorhabditis remanei genome.</title>
        <authorList>
            <person name="Teterina A.A."/>
            <person name="Willis J.H."/>
            <person name="Phillips P.C."/>
        </authorList>
    </citation>
    <scope>NUCLEOTIDE SEQUENCE [LARGE SCALE GENOMIC DNA]</scope>
    <source>
        <strain evidence="2 3">PX506</strain>
        <tissue evidence="2">Whole organism</tissue>
    </source>
</reference>
<feature type="compositionally biased region" description="Basic and acidic residues" evidence="1">
    <location>
        <begin position="123"/>
        <end position="134"/>
    </location>
</feature>
<protein>
    <submittedName>
        <fullName evidence="2">Uncharacterized protein</fullName>
    </submittedName>
</protein>
<dbReference type="KEGG" id="crq:GCK72_009052"/>
<comment type="caution">
    <text evidence="2">The sequence shown here is derived from an EMBL/GenBank/DDBJ whole genome shotgun (WGS) entry which is preliminary data.</text>
</comment>
<dbReference type="AlphaFoldDB" id="A0A6A5H2U1"/>
<name>A0A6A5H2U1_CAERE</name>
<evidence type="ECO:0000313" key="2">
    <source>
        <dbReference type="EMBL" id="KAF1760802.1"/>
    </source>
</evidence>
<feature type="region of interest" description="Disordered" evidence="1">
    <location>
        <begin position="117"/>
        <end position="137"/>
    </location>
</feature>
<accession>A0A6A5H2U1</accession>
<sequence>MCLFLAIMVVGLAIPLTIISIDVSNTLGVPCSHQFIIVSTIWTIILNRPLIRPTSSRKIYEFIKTSWIFLAVNKFLEAVVVLFEFSEFFDCATLCLFSVVARYVLCNLENGITQASETTLTPDDTKPVNPDEHALSTQSIDNHSLELSDSFDEEHIDEKALMNNKSLNHEKSEKRRLKKAKKLAKKNETNGTEELTIPDSDDTPFTLVTSKKVSDKSQPAEPCYKDMNYELNPVFLKVKETTVTNKIATTTSSPPTSVSTSSTFPKIEILRNEEYHTALSSMTSASSEPQHFQNADQSAADLNSVATNEKSPSMDPHLVEMSSEPDMESEDVSQMICEESTFIPSDEERKKRVMMTKAPFTRIGMTDPKGILLFLQKIAVQHYLGVPLYVRYYRTLLSLQFNSSRDADSFRFKFSGISYKDPVLQMMNPKPEVRRDFSLEEMQTFRNSRKFVTQENMKAGYKKYILKDTHPELSWEYYNGEGKSRVPEFLPQDAPPQEIFHSMQPVPLFQPVMGNPYAMVNMANNTSGPVNQILLTKNAPPSYGWFNYGNNTMMLSTSSS</sequence>
<organism evidence="2 3">
    <name type="scientific">Caenorhabditis remanei</name>
    <name type="common">Caenorhabditis vulgaris</name>
    <dbReference type="NCBI Taxonomy" id="31234"/>
    <lineage>
        <taxon>Eukaryota</taxon>
        <taxon>Metazoa</taxon>
        <taxon>Ecdysozoa</taxon>
        <taxon>Nematoda</taxon>
        <taxon>Chromadorea</taxon>
        <taxon>Rhabditida</taxon>
        <taxon>Rhabditina</taxon>
        <taxon>Rhabditomorpha</taxon>
        <taxon>Rhabditoidea</taxon>
        <taxon>Rhabditidae</taxon>
        <taxon>Peloderinae</taxon>
        <taxon>Caenorhabditis</taxon>
    </lineage>
</organism>
<gene>
    <name evidence="2" type="ORF">GCK72_009052</name>
</gene>
<dbReference type="GeneID" id="9808075"/>
<dbReference type="CTD" id="9808075"/>
<dbReference type="Proteomes" id="UP000483820">
    <property type="component" value="Chromosome III"/>
</dbReference>
<evidence type="ECO:0000256" key="1">
    <source>
        <dbReference type="SAM" id="MobiDB-lite"/>
    </source>
</evidence>